<evidence type="ECO:0000259" key="4">
    <source>
        <dbReference type="Pfam" id="PF01420"/>
    </source>
</evidence>
<keyword evidence="2" id="KW-0680">Restriction system</keyword>
<dbReference type="PANTHER" id="PTHR30408:SF12">
    <property type="entry name" value="TYPE I RESTRICTION ENZYME MJAVIII SPECIFICITY SUBUNIT"/>
    <property type="match status" value="1"/>
</dbReference>
<evidence type="ECO:0000313" key="5">
    <source>
        <dbReference type="EMBL" id="VVM57920.1"/>
    </source>
</evidence>
<dbReference type="CDD" id="cd17260">
    <property type="entry name" value="RMtype1_S_EcoEI-TRD1-CR1_like"/>
    <property type="match status" value="1"/>
</dbReference>
<gene>
    <name evidence="5" type="ORF">PS645_01101</name>
</gene>
<dbReference type="CDD" id="cd17248">
    <property type="entry name" value="RMtype1_S_AmiI-TRD2-CR2_like"/>
    <property type="match status" value="1"/>
</dbReference>
<dbReference type="OrthoDB" id="9798929at2"/>
<evidence type="ECO:0000256" key="2">
    <source>
        <dbReference type="ARBA" id="ARBA00022747"/>
    </source>
</evidence>
<dbReference type="Gene3D" id="1.10.287.1120">
    <property type="entry name" value="Bipartite methylase S protein"/>
    <property type="match status" value="1"/>
</dbReference>
<proteinExistence type="inferred from homology"/>
<dbReference type="EMBL" id="CABVGX010000006">
    <property type="protein sequence ID" value="VVM57920.1"/>
    <property type="molecule type" value="Genomic_DNA"/>
</dbReference>
<dbReference type="InterPro" id="IPR000055">
    <property type="entry name" value="Restrct_endonuc_typeI_TRD"/>
</dbReference>
<dbReference type="PANTHER" id="PTHR30408">
    <property type="entry name" value="TYPE-1 RESTRICTION ENZYME ECOKI SPECIFICITY PROTEIN"/>
    <property type="match status" value="1"/>
</dbReference>
<feature type="domain" description="Type I restriction modification DNA specificity" evidence="4">
    <location>
        <begin position="220"/>
        <end position="396"/>
    </location>
</feature>
<dbReference type="Proteomes" id="UP000325607">
    <property type="component" value="Unassembled WGS sequence"/>
</dbReference>
<sequence>MSETALSAIAEINPSVCIPQGITGSEDVSFIPMSDVSESGDWITQQRRSLRSVATGFTFFKDGDVLVAKITPCLENGKGAHAIGLCNGIGFGSTEFHVLRAKPGIHPRFVFHITQSRRFRQAAERQMVGSAGQQRVQRQFFDEFLVRDFSSDEQVAITQILDTLDTTIRETGALIDKLKAVKQGLLYDLLTRGIDTNGELRPAQSEAPQLYKESPLGWIPQEWEVQRLDAVAARGSGHTPSKSVPSYWNGGIKWVSLADSHRLDKIYIYETDKEISELGIANSSAVVHPEGTVILSRDAGVGKSAILGCDMAVSQHFIGWCCREKLNNLFLYFYLQREKPKFEAIAMGSTIKTIGLPFFKSYEVVVPPRREQDRVAAILMKTEQDLAAHAAELEKLSQQKIGLMDDILTGRIRVTPLLQGAATP</sequence>
<evidence type="ECO:0000256" key="3">
    <source>
        <dbReference type="ARBA" id="ARBA00023125"/>
    </source>
</evidence>
<reference evidence="5 6" key="1">
    <citation type="submission" date="2019-09" db="EMBL/GenBank/DDBJ databases">
        <authorList>
            <person name="Chandra G."/>
            <person name="Truman W A."/>
        </authorList>
    </citation>
    <scope>NUCLEOTIDE SEQUENCE [LARGE SCALE GENOMIC DNA]</scope>
    <source>
        <strain evidence="5">PS645</strain>
    </source>
</reference>
<comment type="similarity">
    <text evidence="1">Belongs to the type-I restriction system S methylase family.</text>
</comment>
<dbReference type="Gene3D" id="3.90.220.20">
    <property type="entry name" value="DNA methylase specificity domains"/>
    <property type="match status" value="2"/>
</dbReference>
<evidence type="ECO:0000313" key="6">
    <source>
        <dbReference type="Proteomes" id="UP000325607"/>
    </source>
</evidence>
<keyword evidence="3" id="KW-0238">DNA-binding</keyword>
<dbReference type="InterPro" id="IPR052021">
    <property type="entry name" value="Type-I_RS_S_subunit"/>
</dbReference>
<organism evidence="5 6">
    <name type="scientific">Pseudomonas fluorescens</name>
    <dbReference type="NCBI Taxonomy" id="294"/>
    <lineage>
        <taxon>Bacteria</taxon>
        <taxon>Pseudomonadati</taxon>
        <taxon>Pseudomonadota</taxon>
        <taxon>Gammaproteobacteria</taxon>
        <taxon>Pseudomonadales</taxon>
        <taxon>Pseudomonadaceae</taxon>
        <taxon>Pseudomonas</taxon>
    </lineage>
</organism>
<dbReference type="RefSeq" id="WP_150579543.1">
    <property type="nucleotide sequence ID" value="NZ_CABVGX010000006.1"/>
</dbReference>
<dbReference type="InterPro" id="IPR044946">
    <property type="entry name" value="Restrct_endonuc_typeI_TRD_sf"/>
</dbReference>
<accession>A0A5E6QU13</accession>
<evidence type="ECO:0000256" key="1">
    <source>
        <dbReference type="ARBA" id="ARBA00010923"/>
    </source>
</evidence>
<protein>
    <recommendedName>
        <fullName evidence="4">Type I restriction modification DNA specificity domain-containing protein</fullName>
    </recommendedName>
</protein>
<dbReference type="SUPFAM" id="SSF116734">
    <property type="entry name" value="DNA methylase specificity domain"/>
    <property type="match status" value="2"/>
</dbReference>
<dbReference type="Pfam" id="PF01420">
    <property type="entry name" value="Methylase_S"/>
    <property type="match status" value="1"/>
</dbReference>
<dbReference type="AlphaFoldDB" id="A0A5E6QU13"/>
<dbReference type="GO" id="GO:0009307">
    <property type="term" value="P:DNA restriction-modification system"/>
    <property type="evidence" value="ECO:0007669"/>
    <property type="project" value="UniProtKB-KW"/>
</dbReference>
<dbReference type="GO" id="GO:0003677">
    <property type="term" value="F:DNA binding"/>
    <property type="evidence" value="ECO:0007669"/>
    <property type="project" value="UniProtKB-KW"/>
</dbReference>
<name>A0A5E6QU13_PSEFL</name>